<gene>
    <name evidence="7" type="ORF">GCM10022410_07380</name>
</gene>
<dbReference type="Pfam" id="PF08281">
    <property type="entry name" value="Sigma70_r4_2"/>
    <property type="match status" value="1"/>
</dbReference>
<feature type="domain" description="RNA polymerase sigma-70 region 2" evidence="5">
    <location>
        <begin position="22"/>
        <end position="88"/>
    </location>
</feature>
<reference evidence="8" key="1">
    <citation type="journal article" date="2019" name="Int. J. Syst. Evol. Microbiol.">
        <title>The Global Catalogue of Microorganisms (GCM) 10K type strain sequencing project: providing services to taxonomists for standard genome sequencing and annotation.</title>
        <authorList>
            <consortium name="The Broad Institute Genomics Platform"/>
            <consortium name="The Broad Institute Genome Sequencing Center for Infectious Disease"/>
            <person name="Wu L."/>
            <person name="Ma J."/>
        </authorList>
    </citation>
    <scope>NUCLEOTIDE SEQUENCE [LARGE SCALE GENOMIC DNA]</scope>
    <source>
        <strain evidence="8">JCM 17250</strain>
    </source>
</reference>
<proteinExistence type="inferred from homology"/>
<dbReference type="Pfam" id="PF04542">
    <property type="entry name" value="Sigma70_r2"/>
    <property type="match status" value="1"/>
</dbReference>
<dbReference type="InterPro" id="IPR036388">
    <property type="entry name" value="WH-like_DNA-bd_sf"/>
</dbReference>
<evidence type="ECO:0000256" key="2">
    <source>
        <dbReference type="ARBA" id="ARBA00023015"/>
    </source>
</evidence>
<dbReference type="RefSeq" id="WP_344910438.1">
    <property type="nucleotide sequence ID" value="NZ_BAABDL010000041.1"/>
</dbReference>
<dbReference type="Gene3D" id="1.10.10.10">
    <property type="entry name" value="Winged helix-like DNA-binding domain superfamily/Winged helix DNA-binding domain"/>
    <property type="match status" value="1"/>
</dbReference>
<evidence type="ECO:0000313" key="8">
    <source>
        <dbReference type="Proteomes" id="UP001501734"/>
    </source>
</evidence>
<dbReference type="InterPro" id="IPR013249">
    <property type="entry name" value="RNA_pol_sigma70_r4_t2"/>
</dbReference>
<dbReference type="InterPro" id="IPR007627">
    <property type="entry name" value="RNA_pol_sigma70_r2"/>
</dbReference>
<name>A0ABP7VAL1_9BACI</name>
<dbReference type="InterPro" id="IPR014284">
    <property type="entry name" value="RNA_pol_sigma-70_dom"/>
</dbReference>
<dbReference type="PANTHER" id="PTHR43133">
    <property type="entry name" value="RNA POLYMERASE ECF-TYPE SIGMA FACTO"/>
    <property type="match status" value="1"/>
</dbReference>
<dbReference type="InterPro" id="IPR039425">
    <property type="entry name" value="RNA_pol_sigma-70-like"/>
</dbReference>
<protein>
    <submittedName>
        <fullName evidence="7">RNA polymerase sigma factor</fullName>
    </submittedName>
</protein>
<accession>A0ABP7VAL1</accession>
<dbReference type="EMBL" id="BAABDL010000041">
    <property type="protein sequence ID" value="GAA4063177.1"/>
    <property type="molecule type" value="Genomic_DNA"/>
</dbReference>
<dbReference type="CDD" id="cd06171">
    <property type="entry name" value="Sigma70_r4"/>
    <property type="match status" value="1"/>
</dbReference>
<keyword evidence="8" id="KW-1185">Reference proteome</keyword>
<dbReference type="SUPFAM" id="SSF88946">
    <property type="entry name" value="Sigma2 domain of RNA polymerase sigma factors"/>
    <property type="match status" value="1"/>
</dbReference>
<evidence type="ECO:0000259" key="6">
    <source>
        <dbReference type="Pfam" id="PF08281"/>
    </source>
</evidence>
<keyword evidence="4" id="KW-0804">Transcription</keyword>
<organism evidence="7 8">
    <name type="scientific">Amphibacillus indicireducens</name>
    <dbReference type="NCBI Taxonomy" id="1076330"/>
    <lineage>
        <taxon>Bacteria</taxon>
        <taxon>Bacillati</taxon>
        <taxon>Bacillota</taxon>
        <taxon>Bacilli</taxon>
        <taxon>Bacillales</taxon>
        <taxon>Bacillaceae</taxon>
        <taxon>Amphibacillus</taxon>
    </lineage>
</organism>
<evidence type="ECO:0000256" key="4">
    <source>
        <dbReference type="ARBA" id="ARBA00023163"/>
    </source>
</evidence>
<sequence>MPTDEELIDEIQLGSQAAMEVLVKRHYQYIFAYVYRKVGDYHLAYDLTQEVFVKMMKALKRYRGKNKFKHWLLKIAVNHCRDYFRSRAFKHKEKEGELTPKLIDQKSNVWDLISKKINSEEVKAALEQLPEYQKETIILRYYHDLKIKEIAEVTDSKEATVKSRLRQGQAKLKQLLGEVISDDAQQGK</sequence>
<keyword evidence="2" id="KW-0805">Transcription regulation</keyword>
<dbReference type="InterPro" id="IPR013325">
    <property type="entry name" value="RNA_pol_sigma_r2"/>
</dbReference>
<dbReference type="InterPro" id="IPR013324">
    <property type="entry name" value="RNA_pol_sigma_r3/r4-like"/>
</dbReference>
<evidence type="ECO:0000313" key="7">
    <source>
        <dbReference type="EMBL" id="GAA4063177.1"/>
    </source>
</evidence>
<dbReference type="PANTHER" id="PTHR43133:SF51">
    <property type="entry name" value="RNA POLYMERASE SIGMA FACTOR"/>
    <property type="match status" value="1"/>
</dbReference>
<comment type="similarity">
    <text evidence="1">Belongs to the sigma-70 factor family. ECF subfamily.</text>
</comment>
<dbReference type="NCBIfam" id="TIGR02937">
    <property type="entry name" value="sigma70-ECF"/>
    <property type="match status" value="1"/>
</dbReference>
<dbReference type="SUPFAM" id="SSF88659">
    <property type="entry name" value="Sigma3 and sigma4 domains of RNA polymerase sigma factors"/>
    <property type="match status" value="1"/>
</dbReference>
<dbReference type="Proteomes" id="UP001501734">
    <property type="component" value="Unassembled WGS sequence"/>
</dbReference>
<dbReference type="Gene3D" id="1.10.1740.10">
    <property type="match status" value="1"/>
</dbReference>
<evidence type="ECO:0000256" key="3">
    <source>
        <dbReference type="ARBA" id="ARBA00023082"/>
    </source>
</evidence>
<evidence type="ECO:0000259" key="5">
    <source>
        <dbReference type="Pfam" id="PF04542"/>
    </source>
</evidence>
<comment type="caution">
    <text evidence="7">The sequence shown here is derived from an EMBL/GenBank/DDBJ whole genome shotgun (WGS) entry which is preliminary data.</text>
</comment>
<keyword evidence="3" id="KW-0731">Sigma factor</keyword>
<evidence type="ECO:0000256" key="1">
    <source>
        <dbReference type="ARBA" id="ARBA00010641"/>
    </source>
</evidence>
<feature type="domain" description="RNA polymerase sigma factor 70 region 4 type 2" evidence="6">
    <location>
        <begin position="120"/>
        <end position="171"/>
    </location>
</feature>